<protein>
    <submittedName>
        <fullName evidence="2">Uncharacterized protein</fullName>
    </submittedName>
</protein>
<name>A0ABS9EK90_9FLAO</name>
<feature type="transmembrane region" description="Helical" evidence="1">
    <location>
        <begin position="102"/>
        <end position="125"/>
    </location>
</feature>
<feature type="transmembrane region" description="Helical" evidence="1">
    <location>
        <begin position="79"/>
        <end position="96"/>
    </location>
</feature>
<gene>
    <name evidence="2" type="ORF">L1I30_13775</name>
</gene>
<sequence>MDSFIIILTGIISALATFILNNNLKQGGVRASALLSLIVGIFFYLFPYLFNDYLTKNIPIVFIGASFIGMVSSKVISKYLLIVISGIIFSIIYFNTSSFFTGYGGALGTSASISVLVSLSLAVVAKSKHVKKIRQLKRKNKN</sequence>
<evidence type="ECO:0000313" key="2">
    <source>
        <dbReference type="EMBL" id="MCF4102742.1"/>
    </source>
</evidence>
<comment type="caution">
    <text evidence="2">The sequence shown here is derived from an EMBL/GenBank/DDBJ whole genome shotgun (WGS) entry which is preliminary data.</text>
</comment>
<evidence type="ECO:0000313" key="3">
    <source>
        <dbReference type="Proteomes" id="UP001179363"/>
    </source>
</evidence>
<feature type="transmembrane region" description="Helical" evidence="1">
    <location>
        <begin position="56"/>
        <end position="72"/>
    </location>
</feature>
<keyword evidence="3" id="KW-1185">Reference proteome</keyword>
<accession>A0ABS9EK90</accession>
<reference evidence="2" key="1">
    <citation type="submission" date="2022-01" db="EMBL/GenBank/DDBJ databases">
        <title>Gillisia lutea sp. nov., isolated from marine plastic residues from the Malvarosa beach (Valencia, Spain).</title>
        <authorList>
            <person name="Vidal-Verdu A."/>
            <person name="Molina-Menor E."/>
            <person name="Satari L."/>
            <person name="Pascual J."/>
            <person name="Pereto J."/>
            <person name="Porcar M."/>
        </authorList>
    </citation>
    <scope>NUCLEOTIDE SEQUENCE</scope>
    <source>
        <strain evidence="2">M10.2A</strain>
    </source>
</reference>
<dbReference type="Proteomes" id="UP001179363">
    <property type="component" value="Unassembled WGS sequence"/>
</dbReference>
<evidence type="ECO:0000256" key="1">
    <source>
        <dbReference type="SAM" id="Phobius"/>
    </source>
</evidence>
<dbReference type="RefSeq" id="WP_236134884.1">
    <property type="nucleotide sequence ID" value="NZ_JAKGTH010000011.1"/>
</dbReference>
<organism evidence="2 3">
    <name type="scientific">Gillisia lutea</name>
    <dbReference type="NCBI Taxonomy" id="2909668"/>
    <lineage>
        <taxon>Bacteria</taxon>
        <taxon>Pseudomonadati</taxon>
        <taxon>Bacteroidota</taxon>
        <taxon>Flavobacteriia</taxon>
        <taxon>Flavobacteriales</taxon>
        <taxon>Flavobacteriaceae</taxon>
        <taxon>Gillisia</taxon>
    </lineage>
</organism>
<keyword evidence="1" id="KW-0472">Membrane</keyword>
<feature type="transmembrane region" description="Helical" evidence="1">
    <location>
        <begin position="31"/>
        <end position="50"/>
    </location>
</feature>
<keyword evidence="1" id="KW-1133">Transmembrane helix</keyword>
<proteinExistence type="predicted"/>
<feature type="transmembrane region" description="Helical" evidence="1">
    <location>
        <begin position="6"/>
        <end position="24"/>
    </location>
</feature>
<dbReference type="EMBL" id="JAKGTH010000011">
    <property type="protein sequence ID" value="MCF4102742.1"/>
    <property type="molecule type" value="Genomic_DNA"/>
</dbReference>
<keyword evidence="1" id="KW-0812">Transmembrane</keyword>